<accession>A0A6P7FS91</accession>
<dbReference type="InParanoid" id="A0A6P7FS91"/>
<gene>
    <name evidence="1" type="primary">LOC114332126</name>
</gene>
<organism evidence="1">
    <name type="scientific">Diabrotica virgifera virgifera</name>
    <name type="common">western corn rootworm</name>
    <dbReference type="NCBI Taxonomy" id="50390"/>
    <lineage>
        <taxon>Eukaryota</taxon>
        <taxon>Metazoa</taxon>
        <taxon>Ecdysozoa</taxon>
        <taxon>Arthropoda</taxon>
        <taxon>Hexapoda</taxon>
        <taxon>Insecta</taxon>
        <taxon>Pterygota</taxon>
        <taxon>Neoptera</taxon>
        <taxon>Endopterygota</taxon>
        <taxon>Coleoptera</taxon>
        <taxon>Polyphaga</taxon>
        <taxon>Cucujiformia</taxon>
        <taxon>Chrysomeloidea</taxon>
        <taxon>Chrysomelidae</taxon>
        <taxon>Galerucinae</taxon>
        <taxon>Diabroticina</taxon>
        <taxon>Diabroticites</taxon>
        <taxon>Diabrotica</taxon>
    </lineage>
</organism>
<dbReference type="OrthoDB" id="6659708at2759"/>
<name>A0A6P7FS91_DIAVI</name>
<dbReference type="RefSeq" id="XP_028137662.1">
    <property type="nucleotide sequence ID" value="XM_028281861.1"/>
</dbReference>
<protein>
    <submittedName>
        <fullName evidence="1">Uncharacterized protein LOC114332126</fullName>
    </submittedName>
</protein>
<dbReference type="AlphaFoldDB" id="A0A6P7FS91"/>
<proteinExistence type="predicted"/>
<sequence>MDIHGHAIASNGVIYSQILITKSSSVRRQTLLASLASCYILAVYQCLAKSKGYKCQFAQAFSFPCATTKDDIDMIQNVMENTNSVEETAKQTSLLINKLQDIVQLQNKAKHNKRRILPK</sequence>
<evidence type="ECO:0000313" key="1">
    <source>
        <dbReference type="RefSeq" id="XP_028137662.1"/>
    </source>
</evidence>
<reference evidence="1" key="1">
    <citation type="submission" date="2025-08" db="UniProtKB">
        <authorList>
            <consortium name="RefSeq"/>
        </authorList>
    </citation>
    <scope>IDENTIFICATION</scope>
    <source>
        <tissue evidence="1">Whole insect</tissue>
    </source>
</reference>